<protein>
    <submittedName>
        <fullName evidence="4">Regulatory protein TetR</fullName>
    </submittedName>
</protein>
<dbReference type="PRINTS" id="PR00455">
    <property type="entry name" value="HTHTETR"/>
</dbReference>
<feature type="DNA-binding region" description="H-T-H motif" evidence="2">
    <location>
        <begin position="61"/>
        <end position="80"/>
    </location>
</feature>
<dbReference type="PANTHER" id="PTHR30055:SF226">
    <property type="entry name" value="HTH-TYPE TRANSCRIPTIONAL REGULATOR PKSA"/>
    <property type="match status" value="1"/>
</dbReference>
<dbReference type="InterPro" id="IPR036271">
    <property type="entry name" value="Tet_transcr_reg_TetR-rel_C_sf"/>
</dbReference>
<dbReference type="SUPFAM" id="SSF48498">
    <property type="entry name" value="Tetracyclin repressor-like, C-terminal domain"/>
    <property type="match status" value="1"/>
</dbReference>
<dbReference type="Proteomes" id="UP000242886">
    <property type="component" value="Chromosome SDENCHOL"/>
</dbReference>
<proteinExistence type="predicted"/>
<evidence type="ECO:0000256" key="2">
    <source>
        <dbReference type="PROSITE-ProRule" id="PRU00335"/>
    </source>
</evidence>
<gene>
    <name evidence="4" type="ORF">SDENCHOL_10065</name>
</gene>
<evidence type="ECO:0000256" key="1">
    <source>
        <dbReference type="ARBA" id="ARBA00023125"/>
    </source>
</evidence>
<dbReference type="GO" id="GO:0000976">
    <property type="term" value="F:transcription cis-regulatory region binding"/>
    <property type="evidence" value="ECO:0007669"/>
    <property type="project" value="TreeGrafter"/>
</dbReference>
<dbReference type="PANTHER" id="PTHR30055">
    <property type="entry name" value="HTH-TYPE TRANSCRIPTIONAL REGULATOR RUTR"/>
    <property type="match status" value="1"/>
</dbReference>
<organism evidence="4 5">
    <name type="scientific">Sterolibacterium denitrificans</name>
    <dbReference type="NCBI Taxonomy" id="157592"/>
    <lineage>
        <taxon>Bacteria</taxon>
        <taxon>Pseudomonadati</taxon>
        <taxon>Pseudomonadota</taxon>
        <taxon>Betaproteobacteria</taxon>
        <taxon>Nitrosomonadales</taxon>
        <taxon>Sterolibacteriaceae</taxon>
        <taxon>Sterolibacterium</taxon>
    </lineage>
</organism>
<dbReference type="EMBL" id="LT837803">
    <property type="protein sequence ID" value="SMB21050.1"/>
    <property type="molecule type" value="Genomic_DNA"/>
</dbReference>
<dbReference type="Gene3D" id="1.10.357.10">
    <property type="entry name" value="Tetracycline Repressor, domain 2"/>
    <property type="match status" value="1"/>
</dbReference>
<evidence type="ECO:0000313" key="4">
    <source>
        <dbReference type="EMBL" id="SMB21050.1"/>
    </source>
</evidence>
<dbReference type="AlphaFoldDB" id="A0A7Z7HP26"/>
<dbReference type="InterPro" id="IPR050109">
    <property type="entry name" value="HTH-type_TetR-like_transc_reg"/>
</dbReference>
<keyword evidence="1 2" id="KW-0238">DNA-binding</keyword>
<reference evidence="4" key="1">
    <citation type="submission" date="2017-03" db="EMBL/GenBank/DDBJ databases">
        <authorList>
            <consortium name="AG Boll"/>
        </authorList>
    </citation>
    <scope>NUCLEOTIDE SEQUENCE [LARGE SCALE GENOMIC DNA]</scope>
    <source>
        <strain evidence="4">Chol</strain>
    </source>
</reference>
<dbReference type="GO" id="GO:0003700">
    <property type="term" value="F:DNA-binding transcription factor activity"/>
    <property type="evidence" value="ECO:0007669"/>
    <property type="project" value="TreeGrafter"/>
</dbReference>
<dbReference type="PROSITE" id="PS50977">
    <property type="entry name" value="HTH_TETR_2"/>
    <property type="match status" value="1"/>
</dbReference>
<evidence type="ECO:0000313" key="5">
    <source>
        <dbReference type="Proteomes" id="UP000242886"/>
    </source>
</evidence>
<dbReference type="InterPro" id="IPR009057">
    <property type="entry name" value="Homeodomain-like_sf"/>
</dbReference>
<dbReference type="SUPFAM" id="SSF46689">
    <property type="entry name" value="Homeodomain-like"/>
    <property type="match status" value="1"/>
</dbReference>
<keyword evidence="5" id="KW-1185">Reference proteome</keyword>
<feature type="domain" description="HTH tetR-type" evidence="3">
    <location>
        <begin position="38"/>
        <end position="98"/>
    </location>
</feature>
<evidence type="ECO:0000259" key="3">
    <source>
        <dbReference type="PROSITE" id="PS50977"/>
    </source>
</evidence>
<sequence length="233" mass="25712">MGLNTVCMHLRLQPAMNRLTTAKPMKKAGRPMGADVAVATRKNILDAATLCFAELGYAAASNREIAKRAGVTSGSLYHYFDSKAALYRAALQDANRLLINAYLDAAREIPEASSVDQLCLGLERAFAVARGRPGMMNFASASALEIQRNKELDWLAREDAEAFPLFFRNLLKRARKRGELNPEMNIDAAMNVLIISFASLAFLQGTQVDEAAFDVSLKAFQQMLRGEMFMRPS</sequence>
<name>A0A7Z7HP26_9PROT</name>
<dbReference type="InterPro" id="IPR001647">
    <property type="entry name" value="HTH_TetR"/>
</dbReference>
<dbReference type="Pfam" id="PF00440">
    <property type="entry name" value="TetR_N"/>
    <property type="match status" value="1"/>
</dbReference>
<accession>A0A7Z7HP26</accession>